<dbReference type="Pfam" id="PF22669">
    <property type="entry name" value="Exo_endo_phos2"/>
    <property type="match status" value="1"/>
</dbReference>
<dbReference type="GO" id="GO:0004439">
    <property type="term" value="F:phosphatidylinositol-4,5-bisphosphate 5-phosphatase activity"/>
    <property type="evidence" value="ECO:0007669"/>
    <property type="project" value="TreeGrafter"/>
</dbReference>
<keyword evidence="2" id="KW-0472">Membrane</keyword>
<gene>
    <name evidence="4" type="ORF">HYALB_00013163</name>
</gene>
<dbReference type="EMBL" id="CAJVRM010000487">
    <property type="protein sequence ID" value="CAG8981536.1"/>
    <property type="molecule type" value="Genomic_DNA"/>
</dbReference>
<dbReference type="InterPro" id="IPR036691">
    <property type="entry name" value="Endo/exonu/phosph_ase_sf"/>
</dbReference>
<accession>A0A9N9LZN8</accession>
<dbReference type="InterPro" id="IPR000300">
    <property type="entry name" value="IPPc"/>
</dbReference>
<feature type="region of interest" description="Disordered" evidence="1">
    <location>
        <begin position="385"/>
        <end position="409"/>
    </location>
</feature>
<organism evidence="4 5">
    <name type="scientific">Hymenoscyphus albidus</name>
    <dbReference type="NCBI Taxonomy" id="595503"/>
    <lineage>
        <taxon>Eukaryota</taxon>
        <taxon>Fungi</taxon>
        <taxon>Dikarya</taxon>
        <taxon>Ascomycota</taxon>
        <taxon>Pezizomycotina</taxon>
        <taxon>Leotiomycetes</taxon>
        <taxon>Helotiales</taxon>
        <taxon>Helotiaceae</taxon>
        <taxon>Hymenoscyphus</taxon>
    </lineage>
</organism>
<dbReference type="PANTHER" id="PTHR11200:SF286">
    <property type="entry name" value="5-PHOSPHATASE, PUTATIVE (AFU_ORTHOLOGUE AFUA_5G07600)-RELATED"/>
    <property type="match status" value="1"/>
</dbReference>
<feature type="transmembrane region" description="Helical" evidence="2">
    <location>
        <begin position="438"/>
        <end position="457"/>
    </location>
</feature>
<comment type="caution">
    <text evidence="4">The sequence shown here is derived from an EMBL/GenBank/DDBJ whole genome shotgun (WGS) entry which is preliminary data.</text>
</comment>
<dbReference type="PANTHER" id="PTHR11200">
    <property type="entry name" value="INOSITOL 5-PHOSPHATASE"/>
    <property type="match status" value="1"/>
</dbReference>
<feature type="domain" description="Inositol polyphosphate-related phosphatase" evidence="3">
    <location>
        <begin position="23"/>
        <end position="387"/>
    </location>
</feature>
<dbReference type="SUPFAM" id="SSF56219">
    <property type="entry name" value="DNase I-like"/>
    <property type="match status" value="1"/>
</dbReference>
<evidence type="ECO:0000313" key="5">
    <source>
        <dbReference type="Proteomes" id="UP000701801"/>
    </source>
</evidence>
<reference evidence="4" key="1">
    <citation type="submission" date="2021-07" db="EMBL/GenBank/DDBJ databases">
        <authorList>
            <person name="Durling M."/>
        </authorList>
    </citation>
    <scope>NUCLEOTIDE SEQUENCE</scope>
</reference>
<dbReference type="InterPro" id="IPR046985">
    <property type="entry name" value="IP5"/>
</dbReference>
<dbReference type="Gene3D" id="3.60.10.10">
    <property type="entry name" value="Endonuclease/exonuclease/phosphatase"/>
    <property type="match status" value="1"/>
</dbReference>
<evidence type="ECO:0000256" key="2">
    <source>
        <dbReference type="SAM" id="Phobius"/>
    </source>
</evidence>
<name>A0A9N9LZN8_9HELO</name>
<keyword evidence="5" id="KW-1185">Reference proteome</keyword>
<evidence type="ECO:0000259" key="3">
    <source>
        <dbReference type="SMART" id="SM00128"/>
    </source>
</evidence>
<dbReference type="Proteomes" id="UP000701801">
    <property type="component" value="Unassembled WGS sequence"/>
</dbReference>
<dbReference type="SMART" id="SM00128">
    <property type="entry name" value="IPPc"/>
    <property type="match status" value="1"/>
</dbReference>
<proteinExistence type="predicted"/>
<sequence>MINDQQPQQQTRKPIMAATTPPAEISLYILTYNCGLAPIDIDAFASQLFSGLTTSSLPDLLILSLQEIAPIPYALIGGSFQAPYFKRFHRAVQNASQKFTNSTENDQIYSPISSRNLGMTGIMAFAKDPDAIRDIETGGVGVGLAEMGNKAAVGVRFSYHKGGSSTELTFVAAHLAAMEDCWERRNEDWKSIVRGLVFSSALADGTKSRTELSPEGASLLSISPRDASVYKPTSHLFVAGDLNYRTSSLPPAPSDHINTFPQPSMDSSSPNHYYKLFELDQLNQERLAGRTCQGLTEAPVNFPPTYKYQLKEPFLTSDENLSRWNWAKHRWPSWCDRVLFLDMPKWMSTSHPNAKIVPRKYTALPLLPTSDHRPVSLEVTVPIIPIPSPPDEDQDDPRSKPPFTINPDWRAQRNRARKAELFVGFLMYYTTTTEGGSILLAMTIGTIAFYIAIRAILGM</sequence>
<dbReference type="OrthoDB" id="62798at2759"/>
<keyword evidence="2" id="KW-0812">Transmembrane</keyword>
<dbReference type="GO" id="GO:0046856">
    <property type="term" value="P:phosphatidylinositol dephosphorylation"/>
    <property type="evidence" value="ECO:0007669"/>
    <property type="project" value="InterPro"/>
</dbReference>
<evidence type="ECO:0000313" key="4">
    <source>
        <dbReference type="EMBL" id="CAG8981536.1"/>
    </source>
</evidence>
<protein>
    <recommendedName>
        <fullName evidence="3">Inositol polyphosphate-related phosphatase domain-containing protein</fullName>
    </recommendedName>
</protein>
<keyword evidence="2" id="KW-1133">Transmembrane helix</keyword>
<dbReference type="AlphaFoldDB" id="A0A9N9LZN8"/>
<evidence type="ECO:0000256" key="1">
    <source>
        <dbReference type="SAM" id="MobiDB-lite"/>
    </source>
</evidence>